<dbReference type="AlphaFoldDB" id="A0AAW1N3Q9"/>
<feature type="domain" description="Protein phosphatase 1 regulatory subunit 15A/B C-terminal" evidence="2">
    <location>
        <begin position="325"/>
        <end position="367"/>
    </location>
</feature>
<comment type="caution">
    <text evidence="4">The sequence shown here is derived from an EMBL/GenBank/DDBJ whole genome shotgun (WGS) entry which is preliminary data.</text>
</comment>
<dbReference type="InterPro" id="IPR019523">
    <property type="entry name" value="Prot_Pase1_reg-su15A/B_C"/>
</dbReference>
<dbReference type="Proteomes" id="UP001458880">
    <property type="component" value="Unassembled WGS sequence"/>
</dbReference>
<accession>A0AAW1N3Q9</accession>
<organism evidence="4 5">
    <name type="scientific">Popillia japonica</name>
    <name type="common">Japanese beetle</name>
    <dbReference type="NCBI Taxonomy" id="7064"/>
    <lineage>
        <taxon>Eukaryota</taxon>
        <taxon>Metazoa</taxon>
        <taxon>Ecdysozoa</taxon>
        <taxon>Arthropoda</taxon>
        <taxon>Hexapoda</taxon>
        <taxon>Insecta</taxon>
        <taxon>Pterygota</taxon>
        <taxon>Neoptera</taxon>
        <taxon>Endopterygota</taxon>
        <taxon>Coleoptera</taxon>
        <taxon>Polyphaga</taxon>
        <taxon>Scarabaeiformia</taxon>
        <taxon>Scarabaeidae</taxon>
        <taxon>Rutelinae</taxon>
        <taxon>Popillia</taxon>
    </lineage>
</organism>
<evidence type="ECO:0000259" key="2">
    <source>
        <dbReference type="Pfam" id="PF10488"/>
    </source>
</evidence>
<name>A0AAW1N3Q9_POPJA</name>
<dbReference type="Pfam" id="PF13843">
    <property type="entry name" value="DDE_Tnp_1_7"/>
    <property type="match status" value="1"/>
</dbReference>
<keyword evidence="5" id="KW-1185">Reference proteome</keyword>
<dbReference type="PANTHER" id="PTHR46599:SF3">
    <property type="entry name" value="PIGGYBAC TRANSPOSABLE ELEMENT-DERIVED PROTEIN 4"/>
    <property type="match status" value="1"/>
</dbReference>
<sequence length="370" mass="42807">MSDIEDDSIFDSNCLSIDSSENEYDQNLDDSILTEISDRVNNISLDSSENEYDQNLDDSILTEISDRTISIQINGQSVSNAHNAADLIHEFLLRLFQFKLTGRTLQLVGSRESITVWLTLKELLQTNFSDQRTETCLTQDLMQMRPEKNETAYKFGIRYSDSSENEDTVQNLHEQATDGLNEAVVLEVVNGTPYDFYCSLIDNKIIDNIVDQTNLYATQCLTSEADIPKISRWHKWQPTDNTDIRRFIGLIGYIGLVKMPSMENYWSSSLLYRNDVARNTMSRNRFQLLLQALHFDDNEMCPPNDRLHKIQSGNSKIYTWEEEDVDENRKSEWIQAAADRGRFHRRIKQTEDIIGPVLTYSHRKGIYRAI</sequence>
<evidence type="ECO:0000313" key="4">
    <source>
        <dbReference type="EMBL" id="KAK9754662.1"/>
    </source>
</evidence>
<evidence type="ECO:0000256" key="1">
    <source>
        <dbReference type="ARBA" id="ARBA00010161"/>
    </source>
</evidence>
<dbReference type="InterPro" id="IPR029526">
    <property type="entry name" value="PGBD"/>
</dbReference>
<dbReference type="PANTHER" id="PTHR46599">
    <property type="entry name" value="PIGGYBAC TRANSPOSABLE ELEMENT-DERIVED PROTEIN 4"/>
    <property type="match status" value="1"/>
</dbReference>
<comment type="similarity">
    <text evidence="1">Belongs to the PPP1R15 family.</text>
</comment>
<gene>
    <name evidence="4" type="ORF">QE152_g1116</name>
</gene>
<evidence type="ECO:0000259" key="3">
    <source>
        <dbReference type="Pfam" id="PF13843"/>
    </source>
</evidence>
<reference evidence="4 5" key="1">
    <citation type="journal article" date="2024" name="BMC Genomics">
        <title>De novo assembly and annotation of Popillia japonica's genome with initial clues to its potential as an invasive pest.</title>
        <authorList>
            <person name="Cucini C."/>
            <person name="Boschi S."/>
            <person name="Funari R."/>
            <person name="Cardaioli E."/>
            <person name="Iannotti N."/>
            <person name="Marturano G."/>
            <person name="Paoli F."/>
            <person name="Bruttini M."/>
            <person name="Carapelli A."/>
            <person name="Frati F."/>
            <person name="Nardi F."/>
        </authorList>
    </citation>
    <scope>NUCLEOTIDE SEQUENCE [LARGE SCALE GENOMIC DNA]</scope>
    <source>
        <strain evidence="4">DMR45628</strain>
    </source>
</reference>
<protein>
    <submittedName>
        <fullName evidence="4">Transposase IS4</fullName>
    </submittedName>
</protein>
<evidence type="ECO:0000313" key="5">
    <source>
        <dbReference type="Proteomes" id="UP001458880"/>
    </source>
</evidence>
<dbReference type="Pfam" id="PF10488">
    <property type="entry name" value="PP1c_bdg"/>
    <property type="match status" value="1"/>
</dbReference>
<proteinExistence type="inferred from homology"/>
<feature type="domain" description="PiggyBac transposable element-derived protein" evidence="3">
    <location>
        <begin position="192"/>
        <end position="311"/>
    </location>
</feature>
<dbReference type="EMBL" id="JASPKY010000006">
    <property type="protein sequence ID" value="KAK9754662.1"/>
    <property type="molecule type" value="Genomic_DNA"/>
</dbReference>